<dbReference type="PROSITE" id="PS01272">
    <property type="entry name" value="GCKR"/>
    <property type="match status" value="1"/>
</dbReference>
<dbReference type="EMBL" id="CP159485">
    <property type="protein sequence ID" value="XCI28551.1"/>
    <property type="molecule type" value="Genomic_DNA"/>
</dbReference>
<dbReference type="GO" id="GO:0097367">
    <property type="term" value="F:carbohydrate derivative binding"/>
    <property type="evidence" value="ECO:0007669"/>
    <property type="project" value="InterPro"/>
</dbReference>
<evidence type="ECO:0000256" key="2">
    <source>
        <dbReference type="ARBA" id="ARBA00023277"/>
    </source>
</evidence>
<evidence type="ECO:0000256" key="1">
    <source>
        <dbReference type="ARBA" id="ARBA00023239"/>
    </source>
</evidence>
<comment type="miscellaneous">
    <text evidence="3">A lyase-type mechanism (elimination/hydration) is suggested for the cleavage of the lactyl ether bond of MurNAc 6-phosphate, with the formation of an alpha,beta-unsaturated aldehyde intermediate with (E)-stereochemistry, followed by the syn addition of water to give product.</text>
</comment>
<proteinExistence type="inferred from homology"/>
<keyword evidence="1 3" id="KW-0456">Lyase</keyword>
<comment type="function">
    <text evidence="3">Specifically catalyzes the cleavage of the D-lactyl ether substituent of MurNAc 6-phosphate, producing GlcNAc 6-phosphate and D-lactate.</text>
</comment>
<dbReference type="NCBIfam" id="TIGR00274">
    <property type="entry name" value="N-acetylmuramic acid 6-phosphate etherase"/>
    <property type="match status" value="1"/>
</dbReference>
<dbReference type="NCBIfam" id="NF009222">
    <property type="entry name" value="PRK12570.1"/>
    <property type="match status" value="1"/>
</dbReference>
<dbReference type="EC" id="4.2.1.126" evidence="3"/>
<feature type="domain" description="SIS" evidence="4">
    <location>
        <begin position="56"/>
        <end position="219"/>
    </location>
</feature>
<dbReference type="RefSeq" id="WP_353893105.1">
    <property type="nucleotide sequence ID" value="NZ_CP159485.1"/>
</dbReference>
<comment type="pathway">
    <text evidence="3">Amino-sugar metabolism; N-acetylmuramate degradation.</text>
</comment>
<evidence type="ECO:0000313" key="5">
    <source>
        <dbReference type="EMBL" id="XCI28551.1"/>
    </source>
</evidence>
<gene>
    <name evidence="3 5" type="primary">murQ</name>
    <name evidence="5" type="ORF">PRVXH_002515</name>
</gene>
<dbReference type="InterPro" id="IPR005486">
    <property type="entry name" value="Glucokinase_regulatory_CS"/>
</dbReference>
<organism evidence="5">
    <name type="scientific">Proteinivorax hydrogeniformans</name>
    <dbReference type="NCBI Taxonomy" id="1826727"/>
    <lineage>
        <taxon>Bacteria</taxon>
        <taxon>Bacillati</taxon>
        <taxon>Bacillota</taxon>
        <taxon>Clostridia</taxon>
        <taxon>Eubacteriales</taxon>
        <taxon>Proteinivoracaceae</taxon>
        <taxon>Proteinivorax</taxon>
    </lineage>
</organism>
<dbReference type="Pfam" id="PF22645">
    <property type="entry name" value="GKRP_SIS_N"/>
    <property type="match status" value="1"/>
</dbReference>
<feature type="active site" description="Proton donor" evidence="3">
    <location>
        <position position="84"/>
    </location>
</feature>
<dbReference type="InterPro" id="IPR046348">
    <property type="entry name" value="SIS_dom_sf"/>
</dbReference>
<protein>
    <recommendedName>
        <fullName evidence="3">N-acetylmuramic acid 6-phosphate etherase</fullName>
        <shortName evidence="3">MurNAc-6-P etherase</shortName>
        <ecNumber evidence="3">4.2.1.126</ecNumber>
    </recommendedName>
    <alternativeName>
        <fullName evidence="3">N-acetylmuramic acid 6-phosphate hydrolase</fullName>
    </alternativeName>
    <alternativeName>
        <fullName evidence="3">N-acetylmuramic acid 6-phosphate lyase</fullName>
    </alternativeName>
</protein>
<dbReference type="InterPro" id="IPR040190">
    <property type="entry name" value="MURQ/GCKR"/>
</dbReference>
<dbReference type="HAMAP" id="MF_00068">
    <property type="entry name" value="MurQ"/>
    <property type="match status" value="1"/>
</dbReference>
<dbReference type="GO" id="GO:0009254">
    <property type="term" value="P:peptidoglycan turnover"/>
    <property type="evidence" value="ECO:0007669"/>
    <property type="project" value="TreeGrafter"/>
</dbReference>
<dbReference type="AlphaFoldDB" id="A0AAU8HSK4"/>
<comment type="similarity">
    <text evidence="3">Belongs to the GCKR-like family. MurNAc-6-P etherase subfamily.</text>
</comment>
<dbReference type="Gene3D" id="3.40.50.10490">
    <property type="entry name" value="Glucose-6-phosphate isomerase like protein, domain 1"/>
    <property type="match status" value="1"/>
</dbReference>
<evidence type="ECO:0000259" key="4">
    <source>
        <dbReference type="PROSITE" id="PS51464"/>
    </source>
</evidence>
<dbReference type="GO" id="GO:0016803">
    <property type="term" value="F:ether hydrolase activity"/>
    <property type="evidence" value="ECO:0007669"/>
    <property type="project" value="TreeGrafter"/>
</dbReference>
<dbReference type="PANTHER" id="PTHR10088:SF4">
    <property type="entry name" value="GLUCOKINASE REGULATORY PROTEIN"/>
    <property type="match status" value="1"/>
</dbReference>
<feature type="active site" evidence="3">
    <location>
        <position position="115"/>
    </location>
</feature>
<keyword evidence="2 3" id="KW-0119">Carbohydrate metabolism</keyword>
<dbReference type="GO" id="GO:0016835">
    <property type="term" value="F:carbon-oxygen lyase activity"/>
    <property type="evidence" value="ECO:0007669"/>
    <property type="project" value="UniProtKB-UniRule"/>
</dbReference>
<reference evidence="5" key="2">
    <citation type="submission" date="2024-06" db="EMBL/GenBank/DDBJ databases">
        <authorList>
            <person name="Petrova K.O."/>
            <person name="Toshchakov S.V."/>
            <person name="Boltjanskaja Y.V."/>
            <person name="Kevbrin V.V."/>
        </authorList>
    </citation>
    <scope>NUCLEOTIDE SEQUENCE</scope>
    <source>
        <strain evidence="5">Z-710</strain>
    </source>
</reference>
<dbReference type="SUPFAM" id="SSF53697">
    <property type="entry name" value="SIS domain"/>
    <property type="match status" value="1"/>
</dbReference>
<dbReference type="FunFam" id="3.40.50.10490:FF:000014">
    <property type="entry name" value="N-acetylmuramic acid 6-phosphate etherase"/>
    <property type="match status" value="1"/>
</dbReference>
<dbReference type="InterPro" id="IPR005488">
    <property type="entry name" value="Etherase_MurQ"/>
</dbReference>
<dbReference type="NCBIfam" id="NF003915">
    <property type="entry name" value="PRK05441.1"/>
    <property type="match status" value="1"/>
</dbReference>
<sequence length="297" mass="31643">MVNLKNMSTEQANIRTTNLDSMTILEALRVMNEEDAKVAESIKDELLHIEKAVKLVVAALKNGGRIIYMGAGTSGRLGLLDAVECPPTFGTDPEKVVGLIAGSHKAFGKAVEGAEDSENMGVEDLKNLNLCSTDIVIGIAASGRTPYVIGGLRYAQKVGCKTVGIACNKSSEVGSIADIAIEPVVGPEVLTGSTRLKAGTAQKMVLNMISTISMVGIGKVYKNYMVDVQQTNKKLQSRAINIVKNATEVDEGTAVKKLEEAKGSVKLAITMILLECDLNTAKERLKKSNGHVRKTLV</sequence>
<dbReference type="CDD" id="cd05007">
    <property type="entry name" value="SIS_Etherase"/>
    <property type="match status" value="1"/>
</dbReference>
<dbReference type="InterPro" id="IPR001347">
    <property type="entry name" value="SIS_dom"/>
</dbReference>
<dbReference type="Gene3D" id="1.10.8.1080">
    <property type="match status" value="1"/>
</dbReference>
<comment type="catalytic activity">
    <reaction evidence="3">
        <text>N-acetyl-D-muramate 6-phosphate + H2O = N-acetyl-D-glucosamine 6-phosphate + (R)-lactate</text>
        <dbReference type="Rhea" id="RHEA:26410"/>
        <dbReference type="ChEBI" id="CHEBI:15377"/>
        <dbReference type="ChEBI" id="CHEBI:16004"/>
        <dbReference type="ChEBI" id="CHEBI:57513"/>
        <dbReference type="ChEBI" id="CHEBI:58722"/>
        <dbReference type="EC" id="4.2.1.126"/>
    </reaction>
</comment>
<dbReference type="GO" id="GO:0046348">
    <property type="term" value="P:amino sugar catabolic process"/>
    <property type="evidence" value="ECO:0007669"/>
    <property type="project" value="InterPro"/>
</dbReference>
<name>A0AAU8HSK4_9FIRM</name>
<dbReference type="PANTHER" id="PTHR10088">
    <property type="entry name" value="GLUCOKINASE REGULATORY PROTEIN"/>
    <property type="match status" value="1"/>
</dbReference>
<comment type="subunit">
    <text evidence="3">Homodimer.</text>
</comment>
<reference evidence="5" key="1">
    <citation type="journal article" date="2018" name="Antonie Van Leeuwenhoek">
        <title>Proteinivorax hydrogeniformans sp. nov., an anaerobic, haloalkaliphilic bacterium fermenting proteinaceous compounds with high hydrogen production.</title>
        <authorList>
            <person name="Boltyanskaya Y."/>
            <person name="Detkova E."/>
            <person name="Pimenov N."/>
            <person name="Kevbrin V."/>
        </authorList>
    </citation>
    <scope>NUCLEOTIDE SEQUENCE</scope>
    <source>
        <strain evidence="5">Z-710</strain>
    </source>
</reference>
<accession>A0AAU8HSK4</accession>
<dbReference type="PROSITE" id="PS51464">
    <property type="entry name" value="SIS"/>
    <property type="match status" value="1"/>
</dbReference>
<evidence type="ECO:0000256" key="3">
    <source>
        <dbReference type="HAMAP-Rule" id="MF_00068"/>
    </source>
</evidence>